<organism evidence="8 9">
    <name type="scientific">Striga hermonthica</name>
    <name type="common">Purple witchweed</name>
    <name type="synonym">Buchnera hermonthica</name>
    <dbReference type="NCBI Taxonomy" id="68872"/>
    <lineage>
        <taxon>Eukaryota</taxon>
        <taxon>Viridiplantae</taxon>
        <taxon>Streptophyta</taxon>
        <taxon>Embryophyta</taxon>
        <taxon>Tracheophyta</taxon>
        <taxon>Spermatophyta</taxon>
        <taxon>Magnoliopsida</taxon>
        <taxon>eudicotyledons</taxon>
        <taxon>Gunneridae</taxon>
        <taxon>Pentapetalae</taxon>
        <taxon>asterids</taxon>
        <taxon>lamiids</taxon>
        <taxon>Lamiales</taxon>
        <taxon>Orobanchaceae</taxon>
        <taxon>Buchnereae</taxon>
        <taxon>Striga</taxon>
    </lineage>
</organism>
<keyword evidence="2" id="KW-0805">Transcription regulation</keyword>
<dbReference type="CDD" id="cd00265">
    <property type="entry name" value="MADS_MEF2_like"/>
    <property type="match status" value="1"/>
</dbReference>
<dbReference type="GO" id="GO:0000978">
    <property type="term" value="F:RNA polymerase II cis-regulatory region sequence-specific DNA binding"/>
    <property type="evidence" value="ECO:0007669"/>
    <property type="project" value="TreeGrafter"/>
</dbReference>
<comment type="caution">
    <text evidence="8">The sequence shown here is derived from an EMBL/GenBank/DDBJ whole genome shotgun (WGS) entry which is preliminary data.</text>
</comment>
<feature type="domain" description="MADS-box" evidence="7">
    <location>
        <begin position="18"/>
        <end position="78"/>
    </location>
</feature>
<evidence type="ECO:0000256" key="3">
    <source>
        <dbReference type="ARBA" id="ARBA00023125"/>
    </source>
</evidence>
<dbReference type="PRINTS" id="PR00404">
    <property type="entry name" value="MADSDOMAIN"/>
</dbReference>
<dbReference type="PANTHER" id="PTHR11945">
    <property type="entry name" value="MADS BOX PROTEIN"/>
    <property type="match status" value="1"/>
</dbReference>
<dbReference type="PANTHER" id="PTHR11945:SF776">
    <property type="entry name" value="AGAMOUS-LIKE 50-RELATED"/>
    <property type="match status" value="1"/>
</dbReference>
<dbReference type="FunFam" id="3.40.1810.10:FF:000006">
    <property type="entry name" value="Agamous-like MADS-box protein AGL62"/>
    <property type="match status" value="1"/>
</dbReference>
<dbReference type="EMBL" id="CACSLK010027752">
    <property type="protein sequence ID" value="CAA0828644.1"/>
    <property type="molecule type" value="Genomic_DNA"/>
</dbReference>
<evidence type="ECO:0000256" key="1">
    <source>
        <dbReference type="ARBA" id="ARBA00004123"/>
    </source>
</evidence>
<reference evidence="8" key="1">
    <citation type="submission" date="2019-12" db="EMBL/GenBank/DDBJ databases">
        <authorList>
            <person name="Scholes J."/>
        </authorList>
    </citation>
    <scope>NUCLEOTIDE SEQUENCE</scope>
</reference>
<dbReference type="Proteomes" id="UP001153555">
    <property type="component" value="Unassembled WGS sequence"/>
</dbReference>
<evidence type="ECO:0000259" key="7">
    <source>
        <dbReference type="PROSITE" id="PS50066"/>
    </source>
</evidence>
<dbReference type="GO" id="GO:0000981">
    <property type="term" value="F:DNA-binding transcription factor activity, RNA polymerase II-specific"/>
    <property type="evidence" value="ECO:0007669"/>
    <property type="project" value="TreeGrafter"/>
</dbReference>
<keyword evidence="4" id="KW-0804">Transcription</keyword>
<feature type="coiled-coil region" evidence="6">
    <location>
        <begin position="99"/>
        <end position="126"/>
    </location>
</feature>
<keyword evidence="3" id="KW-0238">DNA-binding</keyword>
<evidence type="ECO:0000256" key="2">
    <source>
        <dbReference type="ARBA" id="ARBA00023015"/>
    </source>
</evidence>
<dbReference type="InterPro" id="IPR002100">
    <property type="entry name" value="TF_MADSbox"/>
</dbReference>
<evidence type="ECO:0000256" key="4">
    <source>
        <dbReference type="ARBA" id="ARBA00023163"/>
    </source>
</evidence>
<dbReference type="OrthoDB" id="913454at2759"/>
<accession>A0A9N7NDZ3</accession>
<evidence type="ECO:0000256" key="6">
    <source>
        <dbReference type="SAM" id="Coils"/>
    </source>
</evidence>
<keyword evidence="9" id="KW-1185">Reference proteome</keyword>
<protein>
    <submittedName>
        <fullName evidence="8">Agamous-like MADS-box protein AGL62</fullName>
    </submittedName>
</protein>
<keyword evidence="6" id="KW-0175">Coiled coil</keyword>
<sequence length="192" mass="21278">MSCPVPNTPATKKVAAGKGRRKVQLVKIVNQNKLQVTFSKRRAGLFKKASELSTLCGAQAAIVVFSPRNRAHSFGHPSVDAILDRFLNENHSSPAGNAEKLLEANVHQQEVELVQVERQLKVHQEKKSKDIGVDVKKLDYYSLCRLKDALTNLMRELEAKVQASMYIEAPHDVCIAYDPTAEDSLPVIPYSG</sequence>
<dbReference type="InterPro" id="IPR033896">
    <property type="entry name" value="MEF2-like_N"/>
</dbReference>
<dbReference type="SMART" id="SM00432">
    <property type="entry name" value="MADS"/>
    <property type="match status" value="1"/>
</dbReference>
<name>A0A9N7NDZ3_STRHE</name>
<keyword evidence="5" id="KW-0539">Nucleus</keyword>
<evidence type="ECO:0000313" key="9">
    <source>
        <dbReference type="Proteomes" id="UP001153555"/>
    </source>
</evidence>
<dbReference type="AlphaFoldDB" id="A0A9N7NDZ3"/>
<dbReference type="GO" id="GO:0046983">
    <property type="term" value="F:protein dimerization activity"/>
    <property type="evidence" value="ECO:0007669"/>
    <property type="project" value="InterPro"/>
</dbReference>
<comment type="subcellular location">
    <subcellularLocation>
        <location evidence="1">Nucleus</location>
    </subcellularLocation>
</comment>
<gene>
    <name evidence="8" type="ORF">SHERM_24339</name>
</gene>
<dbReference type="GO" id="GO:0045944">
    <property type="term" value="P:positive regulation of transcription by RNA polymerase II"/>
    <property type="evidence" value="ECO:0007669"/>
    <property type="project" value="InterPro"/>
</dbReference>
<evidence type="ECO:0000313" key="8">
    <source>
        <dbReference type="EMBL" id="CAA0828644.1"/>
    </source>
</evidence>
<proteinExistence type="predicted"/>
<dbReference type="Gene3D" id="3.40.1810.10">
    <property type="entry name" value="Transcription factor, MADS-box"/>
    <property type="match status" value="1"/>
</dbReference>
<dbReference type="InterPro" id="IPR036879">
    <property type="entry name" value="TF_MADSbox_sf"/>
</dbReference>
<dbReference type="GO" id="GO:0005634">
    <property type="term" value="C:nucleus"/>
    <property type="evidence" value="ECO:0007669"/>
    <property type="project" value="UniProtKB-SubCell"/>
</dbReference>
<dbReference type="SUPFAM" id="SSF55455">
    <property type="entry name" value="SRF-like"/>
    <property type="match status" value="1"/>
</dbReference>
<dbReference type="Pfam" id="PF00319">
    <property type="entry name" value="SRF-TF"/>
    <property type="match status" value="1"/>
</dbReference>
<evidence type="ECO:0000256" key="5">
    <source>
        <dbReference type="ARBA" id="ARBA00023242"/>
    </source>
</evidence>
<dbReference type="PROSITE" id="PS50066">
    <property type="entry name" value="MADS_BOX_2"/>
    <property type="match status" value="1"/>
</dbReference>